<organism evidence="7 8">
    <name type="scientific">Massilia forsythiae</name>
    <dbReference type="NCBI Taxonomy" id="2728020"/>
    <lineage>
        <taxon>Bacteria</taxon>
        <taxon>Pseudomonadati</taxon>
        <taxon>Pseudomonadota</taxon>
        <taxon>Betaproteobacteria</taxon>
        <taxon>Burkholderiales</taxon>
        <taxon>Oxalobacteraceae</taxon>
        <taxon>Telluria group</taxon>
        <taxon>Massilia</taxon>
    </lineage>
</organism>
<dbReference type="PANTHER" id="PTHR30329">
    <property type="entry name" value="STATOR ELEMENT OF FLAGELLAR MOTOR COMPLEX"/>
    <property type="match status" value="1"/>
</dbReference>
<evidence type="ECO:0000256" key="3">
    <source>
        <dbReference type="PROSITE-ProRule" id="PRU00473"/>
    </source>
</evidence>
<keyword evidence="2 3" id="KW-0472">Membrane</keyword>
<dbReference type="GO" id="GO:0009279">
    <property type="term" value="C:cell outer membrane"/>
    <property type="evidence" value="ECO:0007669"/>
    <property type="project" value="UniProtKB-SubCell"/>
</dbReference>
<dbReference type="Pfam" id="PF00691">
    <property type="entry name" value="OmpA"/>
    <property type="match status" value="1"/>
</dbReference>
<dbReference type="InterPro" id="IPR006664">
    <property type="entry name" value="OMP_bac"/>
</dbReference>
<evidence type="ECO:0000313" key="7">
    <source>
        <dbReference type="EMBL" id="QJE03006.1"/>
    </source>
</evidence>
<feature type="chain" id="PRO_5030531086" evidence="5">
    <location>
        <begin position="21"/>
        <end position="316"/>
    </location>
</feature>
<dbReference type="Pfam" id="PF14346">
    <property type="entry name" value="DUF4398"/>
    <property type="match status" value="1"/>
</dbReference>
<dbReference type="InterPro" id="IPR050330">
    <property type="entry name" value="Bact_OuterMem_StrucFunc"/>
</dbReference>
<dbReference type="InterPro" id="IPR006665">
    <property type="entry name" value="OmpA-like"/>
</dbReference>
<evidence type="ECO:0000256" key="5">
    <source>
        <dbReference type="SAM" id="SignalP"/>
    </source>
</evidence>
<dbReference type="AlphaFoldDB" id="A0A7Z2W164"/>
<dbReference type="Proteomes" id="UP000502415">
    <property type="component" value="Chromosome"/>
</dbReference>
<keyword evidence="4" id="KW-0175">Coiled coil</keyword>
<dbReference type="PRINTS" id="PR01021">
    <property type="entry name" value="OMPADOMAIN"/>
</dbReference>
<protein>
    <submittedName>
        <fullName evidence="7">OmpA family protein</fullName>
    </submittedName>
</protein>
<dbReference type="PROSITE" id="PS51123">
    <property type="entry name" value="OMPA_2"/>
    <property type="match status" value="1"/>
</dbReference>
<accession>A0A7Z2W164</accession>
<dbReference type="RefSeq" id="WP_170205087.1">
    <property type="nucleotide sequence ID" value="NZ_CP051685.1"/>
</dbReference>
<reference evidence="7 8" key="1">
    <citation type="submission" date="2020-04" db="EMBL/GenBank/DDBJ databases">
        <title>Genome sequencing of novel species.</title>
        <authorList>
            <person name="Heo J."/>
            <person name="Kim S.-J."/>
            <person name="Kim J.-S."/>
            <person name="Hong S.-B."/>
            <person name="Kwon S.-W."/>
        </authorList>
    </citation>
    <scope>NUCLEOTIDE SEQUENCE [LARGE SCALE GENOMIC DNA]</scope>
    <source>
        <strain evidence="7 8">GN2-R2</strain>
    </source>
</reference>
<dbReference type="SUPFAM" id="SSF103088">
    <property type="entry name" value="OmpA-like"/>
    <property type="match status" value="1"/>
</dbReference>
<keyword evidence="8" id="KW-1185">Reference proteome</keyword>
<sequence>MKARLLKMTSMLIGSGVFLAACSSVPTTTPTLDEARADFVAANNNAQVSSYAPQEFRQASDALDRANQAAAKRESLDTIDRLAYVAKQRIATAQEVAKAKSAESDIANASRERDRVQLEARTAEADRAKREAAAAQAQIATAQAQAADAQAQAANAQVQAQAAQQQAAQLAERSARLEALLVELHAQKTERGMVVTIGDVLFATDRAELTANGMASVRKLADVMTQNPQRTVLVEGFTDSTGSAAHNQDLSERRAGSVAQALIGLGVPRDHVAMRGYGKDYPVASNDTASNRQLNRRVEIVLSNEGATIPPRAAQR</sequence>
<evidence type="ECO:0000256" key="1">
    <source>
        <dbReference type="ARBA" id="ARBA00004442"/>
    </source>
</evidence>
<feature type="domain" description="OmpA-like" evidence="6">
    <location>
        <begin position="189"/>
        <end position="306"/>
    </location>
</feature>
<dbReference type="KEGG" id="mfy:HH212_25960"/>
<evidence type="ECO:0000259" key="6">
    <source>
        <dbReference type="PROSITE" id="PS51123"/>
    </source>
</evidence>
<evidence type="ECO:0000256" key="2">
    <source>
        <dbReference type="ARBA" id="ARBA00023136"/>
    </source>
</evidence>
<feature type="coiled-coil region" evidence="4">
    <location>
        <begin position="99"/>
        <end position="187"/>
    </location>
</feature>
<dbReference type="Gene3D" id="3.30.1330.60">
    <property type="entry name" value="OmpA-like domain"/>
    <property type="match status" value="1"/>
</dbReference>
<dbReference type="EMBL" id="CP051685">
    <property type="protein sequence ID" value="QJE03006.1"/>
    <property type="molecule type" value="Genomic_DNA"/>
</dbReference>
<dbReference type="PROSITE" id="PS51257">
    <property type="entry name" value="PROKAR_LIPOPROTEIN"/>
    <property type="match status" value="1"/>
</dbReference>
<feature type="signal peptide" evidence="5">
    <location>
        <begin position="1"/>
        <end position="20"/>
    </location>
</feature>
<keyword evidence="5" id="KW-0732">Signal</keyword>
<evidence type="ECO:0000256" key="4">
    <source>
        <dbReference type="SAM" id="Coils"/>
    </source>
</evidence>
<dbReference type="InterPro" id="IPR025511">
    <property type="entry name" value="DUF4398"/>
</dbReference>
<proteinExistence type="predicted"/>
<dbReference type="PANTHER" id="PTHR30329:SF20">
    <property type="entry name" value="EXPORTED PROTEIN"/>
    <property type="match status" value="1"/>
</dbReference>
<dbReference type="CDD" id="cd07185">
    <property type="entry name" value="OmpA_C-like"/>
    <property type="match status" value="1"/>
</dbReference>
<comment type="subcellular location">
    <subcellularLocation>
        <location evidence="1">Cell outer membrane</location>
    </subcellularLocation>
</comment>
<dbReference type="InterPro" id="IPR036737">
    <property type="entry name" value="OmpA-like_sf"/>
</dbReference>
<evidence type="ECO:0000313" key="8">
    <source>
        <dbReference type="Proteomes" id="UP000502415"/>
    </source>
</evidence>
<name>A0A7Z2W164_9BURK</name>
<gene>
    <name evidence="7" type="ORF">HH212_25960</name>
</gene>